<dbReference type="InterPro" id="IPR025183">
    <property type="entry name" value="DUF4110"/>
</dbReference>
<evidence type="ECO:0000256" key="1">
    <source>
        <dbReference type="SAM" id="MobiDB-lite"/>
    </source>
</evidence>
<dbReference type="Pfam" id="PF24681">
    <property type="entry name" value="Kelch_KLHDC2_KLHL20_DRC7"/>
    <property type="match status" value="1"/>
</dbReference>
<organism evidence="3">
    <name type="scientific">Cryptosporidium canis</name>
    <dbReference type="NCBI Taxonomy" id="195482"/>
    <lineage>
        <taxon>Eukaryota</taxon>
        <taxon>Sar</taxon>
        <taxon>Alveolata</taxon>
        <taxon>Apicomplexa</taxon>
        <taxon>Conoidasida</taxon>
        <taxon>Coccidia</taxon>
        <taxon>Eucoccidiorida</taxon>
        <taxon>Eimeriorina</taxon>
        <taxon>Cryptosporidiidae</taxon>
        <taxon>Cryptosporidium</taxon>
    </lineage>
</organism>
<gene>
    <name evidence="3" type="ORF">OJ253_2368</name>
</gene>
<dbReference type="InterPro" id="IPR015915">
    <property type="entry name" value="Kelch-typ_b-propeller"/>
</dbReference>
<feature type="compositionally biased region" description="Basic and acidic residues" evidence="1">
    <location>
        <begin position="8"/>
        <end position="22"/>
    </location>
</feature>
<dbReference type="InterPro" id="IPR052588">
    <property type="entry name" value="Kelch_domain_protein"/>
</dbReference>
<feature type="domain" description="DUF4110" evidence="2">
    <location>
        <begin position="585"/>
        <end position="657"/>
    </location>
</feature>
<feature type="region of interest" description="Disordered" evidence="1">
    <location>
        <begin position="520"/>
        <end position="539"/>
    </location>
</feature>
<dbReference type="SUPFAM" id="SSF117281">
    <property type="entry name" value="Kelch motif"/>
    <property type="match status" value="3"/>
</dbReference>
<sequence>MVKKKKSDAKLKKVAEKKEKQQIKSHNKHLKELKRDGVEDIVKAIDNLDINSCSGDIEVQCSIIQSGRPTPRVSSSYNLHPISGEVIVFGGEYYDGKEVKCFHDLYKWNIDKNEWRQVIVNSKHSPDTYSGGPKPRCSHQAVVFNECLYIHGGEYSTESQFYHFRDLWRLNLRNYTWQEIKTTGLSPTPRSGHRMVVWRHFFVVFGGFHDTIRETRYFNDIHIFDTKTLHWVRIDSSKYEYCPSPRSGVQMVLCPNSDRIFIYGGYSKIKDNSKNSLGKTHSDGWILDMKPFLSERKLPVWEKVSRKGTPPPLRSGSTIIGYKNQCILFGGVFDQEDDLGLNLNSVFYNDIYVFEVTNKRWYKVELSKSKRVLEPSSGVQGKKCDSTLSTDIKPSVYNQLSSLNRMNDIDSSDIHLSNTIMSSKANSEQQNSHNNILHEDNCESGGIEISNLVSDIDYNATTSPLPRINCGMFLRGNTIYIYGGLFESGRKTVTLDDCWCFNILKKDDWECVLPLSTTQKEWTDSGSDSDSETNSYLSSDCITSTSESYYSDDGSDMDDYEHDVVEPEHKELSRKAVEEIINKYQLNDPNQTPLLGESLRDFFTRTKEYWVSLVAGEGIEGIASAKDMSRDAFKLAQERVEQTKTYLNLVGKFENNQYKCEK</sequence>
<reference evidence="3" key="1">
    <citation type="submission" date="2022-10" db="EMBL/GenBank/DDBJ databases">
        <title>Adaptive evolution leads to modifications in subtelomeric GC content in a zoonotic Cryptosporidium species.</title>
        <authorList>
            <person name="Li J."/>
            <person name="Feng Y."/>
            <person name="Xiao L."/>
        </authorList>
    </citation>
    <scope>NUCLEOTIDE SEQUENCE</scope>
    <source>
        <strain evidence="3">33844</strain>
    </source>
</reference>
<proteinExistence type="predicted"/>
<dbReference type="EMBL" id="JAPCXC010000058">
    <property type="protein sequence ID" value="KAJ1607488.1"/>
    <property type="molecule type" value="Genomic_DNA"/>
</dbReference>
<accession>A0A9D5DJK0</accession>
<dbReference type="PANTHER" id="PTHR46063:SF1">
    <property type="entry name" value="KELCH DOMAIN-CONTAINING PROTEIN 4"/>
    <property type="match status" value="1"/>
</dbReference>
<name>A0A9D5DJK0_9CRYT</name>
<evidence type="ECO:0000259" key="2">
    <source>
        <dbReference type="Pfam" id="PF13422"/>
    </source>
</evidence>
<dbReference type="OrthoDB" id="4447at2759"/>
<dbReference type="Gene3D" id="2.120.10.80">
    <property type="entry name" value="Kelch-type beta propeller"/>
    <property type="match status" value="2"/>
</dbReference>
<feature type="region of interest" description="Disordered" evidence="1">
    <location>
        <begin position="1"/>
        <end position="26"/>
    </location>
</feature>
<comment type="caution">
    <text evidence="3">The sequence shown here is derived from an EMBL/GenBank/DDBJ whole genome shotgun (WGS) entry which is preliminary data.</text>
</comment>
<dbReference type="AlphaFoldDB" id="A0A9D5DJK0"/>
<dbReference type="Pfam" id="PF13422">
    <property type="entry name" value="DUF4110"/>
    <property type="match status" value="1"/>
</dbReference>
<dbReference type="Proteomes" id="UP001067231">
    <property type="component" value="Unassembled WGS sequence"/>
</dbReference>
<protein>
    <submittedName>
        <fullName evidence="3">Kelch repeat-containing protein</fullName>
    </submittedName>
</protein>
<evidence type="ECO:0000313" key="3">
    <source>
        <dbReference type="EMBL" id="KAJ1607488.1"/>
    </source>
</evidence>
<dbReference type="PANTHER" id="PTHR46063">
    <property type="entry name" value="KELCH DOMAIN-CONTAINING PROTEIN"/>
    <property type="match status" value="1"/>
</dbReference>